<dbReference type="PANTHER" id="PTHR11566:SF21">
    <property type="entry name" value="DYNAMIN RELATED PROTEIN 1, ISOFORM A"/>
    <property type="match status" value="1"/>
</dbReference>
<keyword evidence="5" id="KW-1185">Reference proteome</keyword>
<evidence type="ECO:0000313" key="4">
    <source>
        <dbReference type="EMBL" id="TFY74769.1"/>
    </source>
</evidence>
<keyword evidence="1" id="KW-0547">Nucleotide-binding</keyword>
<dbReference type="InterPro" id="IPR030381">
    <property type="entry name" value="G_DYNAMIN_dom"/>
</dbReference>
<dbReference type="Gene3D" id="3.40.50.300">
    <property type="entry name" value="P-loop containing nucleotide triphosphate hydrolases"/>
    <property type="match status" value="1"/>
</dbReference>
<dbReference type="SUPFAM" id="SSF52540">
    <property type="entry name" value="P-loop containing nucleoside triphosphate hydrolases"/>
    <property type="match status" value="1"/>
</dbReference>
<dbReference type="InterPro" id="IPR022812">
    <property type="entry name" value="Dynamin"/>
</dbReference>
<dbReference type="AlphaFoldDB" id="A0A4Y9ZMV8"/>
<name>A0A4Y9ZMV8_9AGAM</name>
<reference evidence="4 5" key="1">
    <citation type="submission" date="2019-02" db="EMBL/GenBank/DDBJ databases">
        <title>Genome sequencing of the rare red list fungi Hericium alpestre (H. flagellum).</title>
        <authorList>
            <person name="Buettner E."/>
            <person name="Kellner H."/>
        </authorList>
    </citation>
    <scope>NUCLEOTIDE SEQUENCE [LARGE SCALE GENOMIC DNA]</scope>
    <source>
        <strain evidence="4 5">DSM 108284</strain>
    </source>
</reference>
<dbReference type="PANTHER" id="PTHR11566">
    <property type="entry name" value="DYNAMIN"/>
    <property type="match status" value="1"/>
</dbReference>
<dbReference type="PROSITE" id="PS51718">
    <property type="entry name" value="G_DYNAMIN_2"/>
    <property type="match status" value="1"/>
</dbReference>
<dbReference type="EMBL" id="SFCI01001884">
    <property type="protein sequence ID" value="TFY74769.1"/>
    <property type="molecule type" value="Genomic_DNA"/>
</dbReference>
<evidence type="ECO:0000256" key="1">
    <source>
        <dbReference type="ARBA" id="ARBA00022741"/>
    </source>
</evidence>
<comment type="caution">
    <text evidence="4">The sequence shown here is derived from an EMBL/GenBank/DDBJ whole genome shotgun (WGS) entry which is preliminary data.</text>
</comment>
<dbReference type="PRINTS" id="PR00195">
    <property type="entry name" value="DYNAMIN"/>
</dbReference>
<dbReference type="GO" id="GO:0005737">
    <property type="term" value="C:cytoplasm"/>
    <property type="evidence" value="ECO:0007669"/>
    <property type="project" value="TreeGrafter"/>
</dbReference>
<evidence type="ECO:0000313" key="5">
    <source>
        <dbReference type="Proteomes" id="UP000298061"/>
    </source>
</evidence>
<feature type="domain" description="Dynamin-type G" evidence="3">
    <location>
        <begin position="46"/>
        <end position="336"/>
    </location>
</feature>
<gene>
    <name evidence="4" type="ORF">EWM64_g9243</name>
</gene>
<dbReference type="SMART" id="SM00053">
    <property type="entry name" value="DYNc"/>
    <property type="match status" value="1"/>
</dbReference>
<dbReference type="Pfam" id="PF01031">
    <property type="entry name" value="Dynamin_M"/>
    <property type="match status" value="1"/>
</dbReference>
<dbReference type="GO" id="GO:0008017">
    <property type="term" value="F:microtubule binding"/>
    <property type="evidence" value="ECO:0007669"/>
    <property type="project" value="TreeGrafter"/>
</dbReference>
<dbReference type="GO" id="GO:0016020">
    <property type="term" value="C:membrane"/>
    <property type="evidence" value="ECO:0007669"/>
    <property type="project" value="TreeGrafter"/>
</dbReference>
<dbReference type="InterPro" id="IPR000375">
    <property type="entry name" value="Dynamin_stalk"/>
</dbReference>
<dbReference type="InterPro" id="IPR001401">
    <property type="entry name" value="Dynamin_GTPase"/>
</dbReference>
<keyword evidence="2" id="KW-0342">GTP-binding</keyword>
<dbReference type="CDD" id="cd08771">
    <property type="entry name" value="DLP_1"/>
    <property type="match status" value="1"/>
</dbReference>
<dbReference type="GO" id="GO:0005525">
    <property type="term" value="F:GTP binding"/>
    <property type="evidence" value="ECO:0007669"/>
    <property type="project" value="InterPro"/>
</dbReference>
<sequence>MIVASTTAVESEFEPAIGYSDPVLAEERRQLMDVMKALYGIGIQSDLDVPMAAVIGPQSSGKSSLIEAISGITLPRSVGTCTRCPIECHLFRTPEREPQARNVYFGDIITNPLQVEDRIRRAQVAILTPDESPESFLNKRLQDLTPAASFSANIVCLDIKGPRVEEELSFIDLPGLIRNVGTSGNAGDITLIENLVKSYIVKPSCIILLTIACETDFANQEGYTMARTYDPEGVRTIGVLTKPDRIDAGGESRWLSFIRGEEEHLTNGWFCVKQPDAQGLIKNTSWEAARSEEAAFFSKNEAWSSLENCYHNRLQTKNLFCSLSNLLSKVIRDRLPDLKAEVRNLLDSTETELRTLPTPKSNDVVSDFLRLILSFSRVVKDHVSPLKDDGLLHKVKSEKGRFRKEVQSTALDFRPWPRDAKDAFKKLSPPDFLGDDHTTLFEISVAVVPKARRGSGSSEILDDGKVVFLDEVAGKVYRASSRELFDGYPTEVMQDFSRRCIDEWKAPTLRFIEQIAAMTCNAVRELIQDHFKHYTSGGIQKWVTNMVDDHVKACKAKAVEHVEMLLLAEHSIDTGNTQDFRLYKDKFLAYYKSHRQQASGSTFFKEMDSKPYNPNAPYPAKAEFQAGMMQAKAAFAKLGLPEVQPADFAKFMSSDPSEPMLEIMASVSAYLQGSVATPPLHRIATEWIIALYTP</sequence>
<dbReference type="GO" id="GO:0003924">
    <property type="term" value="F:GTPase activity"/>
    <property type="evidence" value="ECO:0007669"/>
    <property type="project" value="InterPro"/>
</dbReference>
<dbReference type="GO" id="GO:0005874">
    <property type="term" value="C:microtubule"/>
    <property type="evidence" value="ECO:0007669"/>
    <property type="project" value="TreeGrafter"/>
</dbReference>
<evidence type="ECO:0000259" key="3">
    <source>
        <dbReference type="PROSITE" id="PS51718"/>
    </source>
</evidence>
<dbReference type="Proteomes" id="UP000298061">
    <property type="component" value="Unassembled WGS sequence"/>
</dbReference>
<evidence type="ECO:0000256" key="2">
    <source>
        <dbReference type="ARBA" id="ARBA00023134"/>
    </source>
</evidence>
<proteinExistence type="predicted"/>
<dbReference type="InterPro" id="IPR027417">
    <property type="entry name" value="P-loop_NTPase"/>
</dbReference>
<organism evidence="4 5">
    <name type="scientific">Hericium alpestre</name>
    <dbReference type="NCBI Taxonomy" id="135208"/>
    <lineage>
        <taxon>Eukaryota</taxon>
        <taxon>Fungi</taxon>
        <taxon>Dikarya</taxon>
        <taxon>Basidiomycota</taxon>
        <taxon>Agaricomycotina</taxon>
        <taxon>Agaricomycetes</taxon>
        <taxon>Russulales</taxon>
        <taxon>Hericiaceae</taxon>
        <taxon>Hericium</taxon>
    </lineage>
</organism>
<dbReference type="Pfam" id="PF00350">
    <property type="entry name" value="Dynamin_N"/>
    <property type="match status" value="1"/>
</dbReference>
<dbReference type="Gene3D" id="1.20.120.1240">
    <property type="entry name" value="Dynamin, middle domain"/>
    <property type="match status" value="1"/>
</dbReference>
<dbReference type="OrthoDB" id="5061070at2759"/>
<dbReference type="InterPro" id="IPR045063">
    <property type="entry name" value="Dynamin_N"/>
</dbReference>
<accession>A0A4Y9ZMV8</accession>
<dbReference type="STRING" id="135208.A0A4Y9ZMV8"/>
<protein>
    <recommendedName>
        <fullName evidence="3">Dynamin-type G domain-containing protein</fullName>
    </recommendedName>
</protein>